<dbReference type="InterPro" id="IPR036515">
    <property type="entry name" value="Transposase_17_sf"/>
</dbReference>
<dbReference type="PANTHER" id="PTHR36966">
    <property type="entry name" value="REP-ASSOCIATED TYROSINE TRANSPOSASE"/>
    <property type="match status" value="1"/>
</dbReference>
<accession>A0A0F6RL64</accession>
<dbReference type="AlphaFoldDB" id="A0A0F6RL64"/>
<dbReference type="EMBL" id="CP011304">
    <property type="protein sequence ID" value="AKE64410.1"/>
    <property type="molecule type" value="Genomic_DNA"/>
</dbReference>
<dbReference type="NCBIfam" id="NF047646">
    <property type="entry name" value="REP_Tyr_transpos"/>
    <property type="match status" value="1"/>
</dbReference>
<proteinExistence type="predicted"/>
<dbReference type="GO" id="GO:0004803">
    <property type="term" value="F:transposase activity"/>
    <property type="evidence" value="ECO:0007669"/>
    <property type="project" value="InterPro"/>
</dbReference>
<reference evidence="2 3" key="1">
    <citation type="journal article" date="2015" name="Genome Announc.">
        <title>Complete Genome Sequence of Microcystis aeruginosa NIES-2549, a Bloom-Forming Cyanobacterium from Lake Kasumigaura, Japan.</title>
        <authorList>
            <person name="Yamaguchi H."/>
            <person name="Suzuki S."/>
            <person name="Tanabe Y."/>
            <person name="Osana Y."/>
            <person name="Shimura Y."/>
            <person name="Ishida K."/>
            <person name="Kawachi M."/>
        </authorList>
    </citation>
    <scope>NUCLEOTIDE SEQUENCE [LARGE SCALE GENOMIC DNA]</scope>
    <source>
        <strain evidence="2 3">NIES-2549</strain>
    </source>
</reference>
<dbReference type="Pfam" id="PF01797">
    <property type="entry name" value="Y1_Tnp"/>
    <property type="match status" value="1"/>
</dbReference>
<dbReference type="PANTHER" id="PTHR36966:SF1">
    <property type="entry name" value="REP-ASSOCIATED TYROSINE TRANSPOSASE"/>
    <property type="match status" value="1"/>
</dbReference>
<protein>
    <recommendedName>
        <fullName evidence="1">Transposase IS200-like domain-containing protein</fullName>
    </recommendedName>
</protein>
<dbReference type="HOGENOM" id="CLU_068226_6_0_3"/>
<dbReference type="GO" id="GO:0006313">
    <property type="term" value="P:DNA transposition"/>
    <property type="evidence" value="ECO:0007669"/>
    <property type="project" value="InterPro"/>
</dbReference>
<evidence type="ECO:0000313" key="2">
    <source>
        <dbReference type="EMBL" id="AKE64410.1"/>
    </source>
</evidence>
<gene>
    <name evidence="2" type="ORF">MYAER_2062</name>
</gene>
<feature type="domain" description="Transposase IS200-like" evidence="1">
    <location>
        <begin position="9"/>
        <end position="137"/>
    </location>
</feature>
<dbReference type="SMART" id="SM01321">
    <property type="entry name" value="Y1_Tnp"/>
    <property type="match status" value="1"/>
</dbReference>
<evidence type="ECO:0000259" key="1">
    <source>
        <dbReference type="SMART" id="SM01321"/>
    </source>
</evidence>
<dbReference type="GO" id="GO:0043565">
    <property type="term" value="F:sequence-specific DNA binding"/>
    <property type="evidence" value="ECO:0007669"/>
    <property type="project" value="TreeGrafter"/>
</dbReference>
<dbReference type="InterPro" id="IPR002686">
    <property type="entry name" value="Transposase_17"/>
</dbReference>
<evidence type="ECO:0000313" key="3">
    <source>
        <dbReference type="Proteomes" id="UP000034103"/>
    </source>
</evidence>
<organism evidence="2 3">
    <name type="scientific">Microcystis aeruginosa NIES-2549</name>
    <dbReference type="NCBI Taxonomy" id="1641812"/>
    <lineage>
        <taxon>Bacteria</taxon>
        <taxon>Bacillati</taxon>
        <taxon>Cyanobacteriota</taxon>
        <taxon>Cyanophyceae</taxon>
        <taxon>Oscillatoriophycideae</taxon>
        <taxon>Chroococcales</taxon>
        <taxon>Microcystaceae</taxon>
        <taxon>Microcystis</taxon>
    </lineage>
</organism>
<dbReference type="PATRIC" id="fig|1641812.3.peg.2132"/>
<dbReference type="Proteomes" id="UP000034103">
    <property type="component" value="Chromosome"/>
</dbReference>
<name>A0A0F6RL64_MICAE</name>
<sequence length="183" mass="21873">MPNYRRPNVSGGTYFITQVTYQREPWLCSEIGRKALREALQKVREKHPFLIDAFVLLPDHFHCLLTLPPEDKDFSMRLRLIKTYVTKHYAEQLGINREVSQSRIKRRESNLWQRRYWEHLLRDERDFALHCDYIHNNPVKHGLCANPQDWQFSSIHRFIAQGIYPPNWGSDGIKEIPTAIWDE</sequence>
<dbReference type="SUPFAM" id="SSF143422">
    <property type="entry name" value="Transposase IS200-like"/>
    <property type="match status" value="1"/>
</dbReference>
<dbReference type="RefSeq" id="WP_046661998.1">
    <property type="nucleotide sequence ID" value="NZ_CP011304.1"/>
</dbReference>
<dbReference type="InterPro" id="IPR052715">
    <property type="entry name" value="RAYT_transposase"/>
</dbReference>
<dbReference type="Gene3D" id="3.30.70.1290">
    <property type="entry name" value="Transposase IS200-like"/>
    <property type="match status" value="1"/>
</dbReference>